<dbReference type="Proteomes" id="UP000033664">
    <property type="component" value="Unassembled WGS sequence"/>
</dbReference>
<dbReference type="RefSeq" id="WP_045980400.1">
    <property type="nucleotide sequence ID" value="NZ_JXXY01000018.1"/>
</dbReference>
<dbReference type="PATRIC" id="fig|151081.8.peg.3352"/>
<reference evidence="1 2" key="1">
    <citation type="journal article" date="2015" name="BMC Genomics">
        <title>Genome mining reveals unlocked bioactive potential of marine Gram-negative bacteria.</title>
        <authorList>
            <person name="Machado H."/>
            <person name="Sonnenschein E.C."/>
            <person name="Melchiorsen J."/>
            <person name="Gram L."/>
        </authorList>
    </citation>
    <scope>NUCLEOTIDE SEQUENCE [LARGE SCALE GENOMIC DNA]</scope>
    <source>
        <strain evidence="1 2">S3137</strain>
    </source>
</reference>
<gene>
    <name evidence="1" type="ORF">TW72_13420</name>
</gene>
<comment type="caution">
    <text evidence="1">The sequence shown here is derived from an EMBL/GenBank/DDBJ whole genome shotgun (WGS) entry which is preliminary data.</text>
</comment>
<keyword evidence="2" id="KW-1185">Reference proteome</keyword>
<dbReference type="GeneID" id="58229494"/>
<dbReference type="AlphaFoldDB" id="A0A0F4PI17"/>
<dbReference type="EMBL" id="JXXZ01000010">
    <property type="protein sequence ID" value="KJY98713.1"/>
    <property type="molecule type" value="Genomic_DNA"/>
</dbReference>
<evidence type="ECO:0000313" key="1">
    <source>
        <dbReference type="EMBL" id="KJY98713.1"/>
    </source>
</evidence>
<dbReference type="eggNOG" id="ENOG502Z89J">
    <property type="taxonomic scope" value="Bacteria"/>
</dbReference>
<proteinExistence type="predicted"/>
<accession>A0A0F4PI17</accession>
<name>A0A0F4PI17_9GAMM</name>
<organism evidence="1 2">
    <name type="scientific">Pseudoalteromonas ruthenica</name>
    <dbReference type="NCBI Taxonomy" id="151081"/>
    <lineage>
        <taxon>Bacteria</taxon>
        <taxon>Pseudomonadati</taxon>
        <taxon>Pseudomonadota</taxon>
        <taxon>Gammaproteobacteria</taxon>
        <taxon>Alteromonadales</taxon>
        <taxon>Pseudoalteromonadaceae</taxon>
        <taxon>Pseudoalteromonas</taxon>
    </lineage>
</organism>
<sequence length="391" mass="44998">MFRKWWLLLCVFAPCVYGQWQITPAVELGARQYNSDSARAQQTHNFAWDPRLWLELDYRSRASGIQAHIKPVVTVAATNSALPEWDLQEAYLQKTFYNWQLSAGMNTVFWGVAESRHLVDIVNQRIPARNFEGEEKLGELLVQVDYFTENGTLSLLSMPWFRSRDYSQPDERFSLPVAISQERFVGLSEHTRESLALRYATVLDDWDVGAYFFHGLDKNPAFEITEQGQGQAIYSALQQWGLDAQYTSERWLGKLEAVHRNHDYGGNSWAYTLGGEYYFYGVAGSSKDLSLLLELHRDTDAEARENQIYRNSSFVGSRLAWNDTDATTLLLGALIDNGGDSIAIKGEFETRIHSQLSLDIEARMFVDQQPQQPLYLYRDDDFIEVRLTYYL</sequence>
<protein>
    <submittedName>
        <fullName evidence="1">Uncharacterized protein</fullName>
    </submittedName>
</protein>
<evidence type="ECO:0000313" key="2">
    <source>
        <dbReference type="Proteomes" id="UP000033664"/>
    </source>
</evidence>
<dbReference type="OrthoDB" id="1188513at2"/>